<organism evidence="3 4">
    <name type="scientific">Solea senegalensis</name>
    <name type="common">Senegalese sole</name>
    <dbReference type="NCBI Taxonomy" id="28829"/>
    <lineage>
        <taxon>Eukaryota</taxon>
        <taxon>Metazoa</taxon>
        <taxon>Chordata</taxon>
        <taxon>Craniata</taxon>
        <taxon>Vertebrata</taxon>
        <taxon>Euteleostomi</taxon>
        <taxon>Actinopterygii</taxon>
        <taxon>Neopterygii</taxon>
        <taxon>Teleostei</taxon>
        <taxon>Neoteleostei</taxon>
        <taxon>Acanthomorphata</taxon>
        <taxon>Carangaria</taxon>
        <taxon>Pleuronectiformes</taxon>
        <taxon>Pleuronectoidei</taxon>
        <taxon>Soleidae</taxon>
        <taxon>Solea</taxon>
    </lineage>
</organism>
<dbReference type="EMBL" id="JAGKHQ010000018">
    <property type="protein sequence ID" value="KAG7487236.1"/>
    <property type="molecule type" value="Genomic_DNA"/>
</dbReference>
<evidence type="ECO:0000313" key="3">
    <source>
        <dbReference type="EMBL" id="KAG7487236.1"/>
    </source>
</evidence>
<dbReference type="PANTHER" id="PTHR28348:SF1">
    <property type="entry name" value="UPF0193 PROTEIN EVG1"/>
    <property type="match status" value="1"/>
</dbReference>
<gene>
    <name evidence="3" type="ORF">JOB18_049619</name>
</gene>
<evidence type="ECO:0000256" key="1">
    <source>
        <dbReference type="SAM" id="Coils"/>
    </source>
</evidence>
<feature type="compositionally biased region" description="Polar residues" evidence="2">
    <location>
        <begin position="124"/>
        <end position="135"/>
    </location>
</feature>
<feature type="compositionally biased region" description="Basic residues" evidence="2">
    <location>
        <begin position="136"/>
        <end position="148"/>
    </location>
</feature>
<dbReference type="PANTHER" id="PTHR28348">
    <property type="entry name" value="UPF0193 PROTEIN EVG1"/>
    <property type="match status" value="1"/>
</dbReference>
<proteinExistence type="predicted"/>
<feature type="region of interest" description="Disordered" evidence="2">
    <location>
        <begin position="119"/>
        <end position="156"/>
    </location>
</feature>
<comment type="caution">
    <text evidence="3">The sequence shown here is derived from an EMBL/GenBank/DDBJ whole genome shotgun (WGS) entry which is preliminary data.</text>
</comment>
<keyword evidence="1" id="KW-0175">Coiled coil</keyword>
<evidence type="ECO:0000313" key="4">
    <source>
        <dbReference type="Proteomes" id="UP000693946"/>
    </source>
</evidence>
<protein>
    <submittedName>
        <fullName evidence="3">Uncharacterized protein</fullName>
    </submittedName>
</protein>
<dbReference type="Proteomes" id="UP000693946">
    <property type="component" value="Linkage Group LG6"/>
</dbReference>
<accession>A0AAV6QFV9</accession>
<sequence>MAQQPTDKDSLSAPLRVTTVTTRRCHSNVTRSRTAGEVGSRNHRLKRLRTTCDAFRVQMEASSSQSRGSGRGLCNNARPAPYSKDTQDMLRLMMQESRLSNLQRKQINECLKNGAALPLVPEHTSPTTPAQPKSSKSVHKHLPGKPQRRSAESCRSGNSYVREKFWPVPTRDLEKEKRRLQHMMATGQEEPTAASSLNAPTCWRSGVMEERDRYQEVLDEIEERRQFLSEMASLGQEKKYMSIINTEISQKIRELEALDKAHSDVQKEGTACTTDDT</sequence>
<feature type="region of interest" description="Disordered" evidence="2">
    <location>
        <begin position="59"/>
        <end position="82"/>
    </location>
</feature>
<dbReference type="Pfam" id="PF05250">
    <property type="entry name" value="UPF0193"/>
    <property type="match status" value="1"/>
</dbReference>
<name>A0AAV6QFV9_SOLSE</name>
<keyword evidence="4" id="KW-1185">Reference proteome</keyword>
<feature type="coiled-coil region" evidence="1">
    <location>
        <begin position="170"/>
        <end position="268"/>
    </location>
</feature>
<evidence type="ECO:0000256" key="2">
    <source>
        <dbReference type="SAM" id="MobiDB-lite"/>
    </source>
</evidence>
<reference evidence="3 4" key="1">
    <citation type="journal article" date="2021" name="Sci. Rep.">
        <title>Chromosome anchoring in Senegalese sole (Solea senegalensis) reveals sex-associated markers and genome rearrangements in flatfish.</title>
        <authorList>
            <person name="Guerrero-Cozar I."/>
            <person name="Gomez-Garrido J."/>
            <person name="Berbel C."/>
            <person name="Martinez-Blanch J.F."/>
            <person name="Alioto T."/>
            <person name="Claros M.G."/>
            <person name="Gagnaire P.A."/>
            <person name="Manchado M."/>
        </authorList>
    </citation>
    <scope>NUCLEOTIDE SEQUENCE [LARGE SCALE GENOMIC DNA]</scope>
    <source>
        <strain evidence="3">Sse05_10M</strain>
    </source>
</reference>
<dbReference type="InterPro" id="IPR007914">
    <property type="entry name" value="UPF0193"/>
</dbReference>
<dbReference type="AlphaFoldDB" id="A0AAV6QFV9"/>